<dbReference type="SUPFAM" id="SSF54980">
    <property type="entry name" value="EF-G C-terminal domain-like"/>
    <property type="match status" value="2"/>
</dbReference>
<dbReference type="CDD" id="cd01891">
    <property type="entry name" value="TypA_BipA"/>
    <property type="match status" value="1"/>
</dbReference>
<dbReference type="Gene3D" id="2.40.30.10">
    <property type="entry name" value="Translation factors"/>
    <property type="match status" value="1"/>
</dbReference>
<comment type="subcellular location">
    <subcellularLocation>
        <location evidence="4">Cytoplasm</location>
    </subcellularLocation>
    <text evidence="4">Binds to ribosomes.</text>
</comment>
<dbReference type="GO" id="GO:0097216">
    <property type="term" value="F:guanosine tetraphosphate binding"/>
    <property type="evidence" value="ECO:0007669"/>
    <property type="project" value="UniProtKB-ARBA"/>
</dbReference>
<dbReference type="InterPro" id="IPR027417">
    <property type="entry name" value="P-loop_NTPase"/>
</dbReference>
<dbReference type="Gene3D" id="3.30.70.870">
    <property type="entry name" value="Elongation Factor G (Translational Gtpase), domain 3"/>
    <property type="match status" value="1"/>
</dbReference>
<dbReference type="RefSeq" id="WP_011642279.1">
    <property type="nucleotide sequence ID" value="NC_008347.1"/>
</dbReference>
<dbReference type="FunFam" id="3.30.70.240:FF:000002">
    <property type="entry name" value="GTP-binding protein TypA"/>
    <property type="match status" value="1"/>
</dbReference>
<dbReference type="GO" id="GO:0010467">
    <property type="term" value="P:gene expression"/>
    <property type="evidence" value="ECO:0007669"/>
    <property type="project" value="UniProtKB-ARBA"/>
</dbReference>
<dbReference type="InterPro" id="IPR031157">
    <property type="entry name" value="G_TR_CS"/>
</dbReference>
<feature type="binding site" evidence="4">
    <location>
        <begin position="18"/>
        <end position="23"/>
    </location>
    <ligand>
        <name>GTP</name>
        <dbReference type="ChEBI" id="CHEBI:37565"/>
    </ligand>
</feature>
<evidence type="ECO:0000256" key="1">
    <source>
        <dbReference type="ARBA" id="ARBA00022741"/>
    </source>
</evidence>
<dbReference type="InterPro" id="IPR047041">
    <property type="entry name" value="BipA_GTP-bd_dom"/>
</dbReference>
<feature type="domain" description="Tr-type G" evidence="5">
    <location>
        <begin position="6"/>
        <end position="201"/>
    </location>
</feature>
<dbReference type="AlphaFoldDB" id="Q0ASV5"/>
<comment type="subunit">
    <text evidence="4">Monomer.</text>
</comment>
<dbReference type="eggNOG" id="COG1217">
    <property type="taxonomic scope" value="Bacteria"/>
</dbReference>
<name>Q0ASV5_MARMM</name>
<dbReference type="GO" id="GO:0003924">
    <property type="term" value="F:GTPase activity"/>
    <property type="evidence" value="ECO:0007669"/>
    <property type="project" value="UniProtKB-UniRule"/>
</dbReference>
<dbReference type="GO" id="GO:0000049">
    <property type="term" value="F:tRNA binding"/>
    <property type="evidence" value="ECO:0007669"/>
    <property type="project" value="UniProtKB-KW"/>
</dbReference>
<dbReference type="FunFam" id="3.30.70.870:FF:000003">
    <property type="entry name" value="GTP-binding protein TypA"/>
    <property type="match status" value="1"/>
</dbReference>
<dbReference type="EC" id="3.6.5.-" evidence="4"/>
<dbReference type="CDD" id="cd16263">
    <property type="entry name" value="BipA_III"/>
    <property type="match status" value="1"/>
</dbReference>
<evidence type="ECO:0000259" key="5">
    <source>
        <dbReference type="PROSITE" id="PS51722"/>
    </source>
</evidence>
<keyword evidence="4" id="KW-0820">tRNA-binding</keyword>
<dbReference type="PANTHER" id="PTHR42908">
    <property type="entry name" value="TRANSLATION ELONGATION FACTOR-RELATED"/>
    <property type="match status" value="1"/>
</dbReference>
<dbReference type="Gene3D" id="2.40.50.250">
    <property type="entry name" value="bipa protein"/>
    <property type="match status" value="1"/>
</dbReference>
<dbReference type="GO" id="GO:0005829">
    <property type="term" value="C:cytosol"/>
    <property type="evidence" value="ECO:0007669"/>
    <property type="project" value="TreeGrafter"/>
</dbReference>
<dbReference type="GO" id="GO:0019843">
    <property type="term" value="F:rRNA binding"/>
    <property type="evidence" value="ECO:0007669"/>
    <property type="project" value="UniProtKB-KW"/>
</dbReference>
<evidence type="ECO:0000313" key="6">
    <source>
        <dbReference type="EMBL" id="ABI64632.1"/>
    </source>
</evidence>
<dbReference type="Pfam" id="PF00679">
    <property type="entry name" value="EFG_C"/>
    <property type="match status" value="1"/>
</dbReference>
<keyword evidence="2 4" id="KW-0342">GTP-binding</keyword>
<protein>
    <recommendedName>
        <fullName evidence="4">Large ribosomal subunit assembly factor BipA</fullName>
        <ecNumber evidence="4">3.6.5.-</ecNumber>
    </recommendedName>
    <alternativeName>
        <fullName evidence="4">GTP-binding protein BipA</fullName>
    </alternativeName>
</protein>
<dbReference type="SUPFAM" id="SSF50447">
    <property type="entry name" value="Translation proteins"/>
    <property type="match status" value="1"/>
</dbReference>
<dbReference type="Gene3D" id="3.40.50.300">
    <property type="entry name" value="P-loop containing nucleotide triphosphate hydrolases"/>
    <property type="match status" value="1"/>
</dbReference>
<comment type="function">
    <text evidence="4">A 50S ribosomal subunit assembly protein with GTPase activity, required for 50S subunit assembly at low temperatures, may also play a role in translation. Binds GTP and analogs. Binds the 70S ribosome between the 30S and 50S subunits, in a similar position as ribosome-bound EF-G; it contacts a number of ribosomal proteins, both rRNAs and the A-site tRNA.</text>
</comment>
<dbReference type="InterPro" id="IPR048876">
    <property type="entry name" value="BipA_C"/>
</dbReference>
<comment type="similarity">
    <text evidence="4">Belongs to the TRAFAC class translation factor GTPase superfamily. Classic translation factor GTPase family. BipA subfamily.</text>
</comment>
<keyword evidence="4" id="KW-0963">Cytoplasm</keyword>
<dbReference type="InterPro" id="IPR047043">
    <property type="entry name" value="BipA_III"/>
</dbReference>
<dbReference type="InterPro" id="IPR042116">
    <property type="entry name" value="TypA/BipA_C"/>
</dbReference>
<dbReference type="GO" id="GO:0043022">
    <property type="term" value="F:ribosome binding"/>
    <property type="evidence" value="ECO:0007669"/>
    <property type="project" value="UniProtKB-UniRule"/>
</dbReference>
<dbReference type="GO" id="GO:0005525">
    <property type="term" value="F:GTP binding"/>
    <property type="evidence" value="ECO:0007669"/>
    <property type="project" value="UniProtKB-UniRule"/>
</dbReference>
<dbReference type="SUPFAM" id="SSF52540">
    <property type="entry name" value="P-loop containing nucleoside triphosphate hydrolases"/>
    <property type="match status" value="1"/>
</dbReference>
<keyword evidence="4" id="KW-0690">Ribosome biogenesis</keyword>
<dbReference type="Proteomes" id="UP000001964">
    <property type="component" value="Chromosome"/>
</dbReference>
<keyword evidence="7" id="KW-1185">Reference proteome</keyword>
<dbReference type="NCBIfam" id="TIGR01394">
    <property type="entry name" value="TypA_BipA"/>
    <property type="match status" value="1"/>
</dbReference>
<sequence length="608" mass="67212">MSASLDKLRNIAIVAHVDHGKTTLVDQLLQQSGTLGERANVSERMMDSNDLEKERGITILAKNTAVTWNDWNINIVDTPGHADFGGEVERVLSMVDGVLLLVDAVDGPMPQTSFVTKKALARGLKPIVVINKADRPSARPDWVVDQTFDLFDRLGANEEQLDFPVVYASALQGWAANEAGVIGTDMKPLFEMITAHTPRPDVDLDGPLQLQVSALDYSSFTGVIGIGRVARGRVARNQPVTVAKADGRQVRGKVQQIFGFHGLERIELESAQAGDIITFTGIDNLKISDTLCDPDNVEALPLLSVDEPTLSMTFQVNDSPFAGREGKFVTSRNLKERLERELIHNVALKVEQQDNPDKFTVSGRGELHLSILIETMRREGFELAVGRPRVVIKEIDGEQCEPYESLTVDLEEDHQGGVMEKLGQRKAEMKNMVPDGHGRVRIDYVIPTRGLIGFRSEFLTLTSGTGLMFHTFDHYAPKTGGEIGQRHHGAMVSMIDGKVLGFALFNLQERGKLFVGHAVEVYEGMIIGVNSRDDDMIVNPTKGKKLTNMRASGTDENIVLTTPIKLTLEYALEFINDDELVEVTPQTIRIRKTFLKEHERKKASRSAG</sequence>
<evidence type="ECO:0000256" key="3">
    <source>
        <dbReference type="ARBA" id="ARBA00048548"/>
    </source>
</evidence>
<evidence type="ECO:0000256" key="2">
    <source>
        <dbReference type="ARBA" id="ARBA00023134"/>
    </source>
</evidence>
<dbReference type="FunFam" id="3.40.50.300:FF:000055">
    <property type="entry name" value="GTP-binding protein TypA"/>
    <property type="match status" value="1"/>
</dbReference>
<dbReference type="HOGENOM" id="CLU_017016_4_0_5"/>
<gene>
    <name evidence="4" type="primary">bipA</name>
    <name evidence="6" type="ordered locus">Mmar10_0339</name>
</gene>
<comment type="catalytic activity">
    <reaction evidence="3 4">
        <text>GTP + H2O = GDP + phosphate + H(+)</text>
        <dbReference type="Rhea" id="RHEA:19669"/>
        <dbReference type="ChEBI" id="CHEBI:15377"/>
        <dbReference type="ChEBI" id="CHEBI:15378"/>
        <dbReference type="ChEBI" id="CHEBI:37565"/>
        <dbReference type="ChEBI" id="CHEBI:43474"/>
        <dbReference type="ChEBI" id="CHEBI:58189"/>
    </reaction>
</comment>
<keyword evidence="4" id="KW-0699">rRNA-binding</keyword>
<dbReference type="PROSITE" id="PS00301">
    <property type="entry name" value="G_TR_1"/>
    <property type="match status" value="1"/>
</dbReference>
<accession>Q0ASV5</accession>
<dbReference type="STRING" id="394221.Mmar10_0339"/>
<dbReference type="InterPro" id="IPR004161">
    <property type="entry name" value="EFTu-like_2"/>
</dbReference>
<dbReference type="Pfam" id="PF00009">
    <property type="entry name" value="GTP_EFTU"/>
    <property type="match status" value="1"/>
</dbReference>
<dbReference type="InterPro" id="IPR006298">
    <property type="entry name" value="BipA"/>
</dbReference>
<keyword evidence="4" id="KW-0378">Hydrolase</keyword>
<dbReference type="PANTHER" id="PTHR42908:SF8">
    <property type="entry name" value="TR-TYPE G DOMAIN-CONTAINING PROTEIN"/>
    <property type="match status" value="1"/>
</dbReference>
<dbReference type="FunFam" id="2.40.50.250:FF:000001">
    <property type="entry name" value="GTP-binding protein TypA"/>
    <property type="match status" value="1"/>
</dbReference>
<dbReference type="InterPro" id="IPR000640">
    <property type="entry name" value="EFG_V-like"/>
</dbReference>
<dbReference type="FunFam" id="2.40.30.10:FF:000016">
    <property type="entry name" value="GTP-binding protein TypA"/>
    <property type="match status" value="1"/>
</dbReference>
<dbReference type="NCBIfam" id="TIGR00231">
    <property type="entry name" value="small_GTP"/>
    <property type="match status" value="1"/>
</dbReference>
<evidence type="ECO:0000256" key="4">
    <source>
        <dbReference type="HAMAP-Rule" id="MF_00849"/>
    </source>
</evidence>
<dbReference type="KEGG" id="mmr:Mmar10_0339"/>
<keyword evidence="1 4" id="KW-0547">Nucleotide-binding</keyword>
<dbReference type="Pfam" id="PF21018">
    <property type="entry name" value="BipA_C"/>
    <property type="match status" value="1"/>
</dbReference>
<dbReference type="InterPro" id="IPR035651">
    <property type="entry name" value="BipA_V"/>
</dbReference>
<dbReference type="CDD" id="cd03710">
    <property type="entry name" value="BipA_TypA_C"/>
    <property type="match status" value="1"/>
</dbReference>
<dbReference type="GO" id="GO:1990904">
    <property type="term" value="C:ribonucleoprotein complex"/>
    <property type="evidence" value="ECO:0007669"/>
    <property type="project" value="TreeGrafter"/>
</dbReference>
<proteinExistence type="inferred from homology"/>
<dbReference type="InterPro" id="IPR035647">
    <property type="entry name" value="EFG_III/V"/>
</dbReference>
<dbReference type="Pfam" id="PF03144">
    <property type="entry name" value="GTP_EFTU_D2"/>
    <property type="match status" value="1"/>
</dbReference>
<dbReference type="GO" id="GO:0000027">
    <property type="term" value="P:ribosomal large subunit assembly"/>
    <property type="evidence" value="ECO:0007669"/>
    <property type="project" value="UniProtKB-UniRule"/>
</dbReference>
<dbReference type="Gene3D" id="3.30.70.240">
    <property type="match status" value="1"/>
</dbReference>
<evidence type="ECO:0000313" key="7">
    <source>
        <dbReference type="Proteomes" id="UP000001964"/>
    </source>
</evidence>
<dbReference type="CDD" id="cd03691">
    <property type="entry name" value="BipA_TypA_II"/>
    <property type="match status" value="1"/>
</dbReference>
<dbReference type="InterPro" id="IPR005225">
    <property type="entry name" value="Small_GTP-bd"/>
</dbReference>
<dbReference type="InterPro" id="IPR047042">
    <property type="entry name" value="BipA_II"/>
</dbReference>
<dbReference type="PRINTS" id="PR00315">
    <property type="entry name" value="ELONGATNFCT"/>
</dbReference>
<comment type="caution">
    <text evidence="4">Lacks conserved residue(s) required for the propagation of feature annotation.</text>
</comment>
<dbReference type="GO" id="GO:0009409">
    <property type="term" value="P:response to cold"/>
    <property type="evidence" value="ECO:0007669"/>
    <property type="project" value="UniProtKB-ARBA"/>
</dbReference>
<dbReference type="EMBL" id="CP000449">
    <property type="protein sequence ID" value="ABI64632.1"/>
    <property type="molecule type" value="Genomic_DNA"/>
</dbReference>
<dbReference type="PROSITE" id="PS51722">
    <property type="entry name" value="G_TR_2"/>
    <property type="match status" value="1"/>
</dbReference>
<dbReference type="HAMAP" id="MF_00849">
    <property type="entry name" value="BipA"/>
    <property type="match status" value="1"/>
</dbReference>
<reference evidence="6 7" key="1">
    <citation type="submission" date="2006-08" db="EMBL/GenBank/DDBJ databases">
        <title>Complete sequence of Maricaulis maris MCS10.</title>
        <authorList>
            <consortium name="US DOE Joint Genome Institute"/>
            <person name="Copeland A."/>
            <person name="Lucas S."/>
            <person name="Lapidus A."/>
            <person name="Barry K."/>
            <person name="Detter J.C."/>
            <person name="Glavina del Rio T."/>
            <person name="Hammon N."/>
            <person name="Israni S."/>
            <person name="Dalin E."/>
            <person name="Tice H."/>
            <person name="Pitluck S."/>
            <person name="Saunders E."/>
            <person name="Brettin T."/>
            <person name="Bruce D."/>
            <person name="Han C."/>
            <person name="Tapia R."/>
            <person name="Gilna P."/>
            <person name="Schmutz J."/>
            <person name="Larimer F."/>
            <person name="Land M."/>
            <person name="Hauser L."/>
            <person name="Kyrpides N."/>
            <person name="Mikhailova N."/>
            <person name="Viollier P."/>
            <person name="Stephens C."/>
            <person name="Richardson P."/>
        </authorList>
    </citation>
    <scope>NUCLEOTIDE SEQUENCE [LARGE SCALE GENOMIC DNA]</scope>
    <source>
        <strain evidence="6 7">MCS10</strain>
    </source>
</reference>
<keyword evidence="4" id="KW-0694">RNA-binding</keyword>
<dbReference type="InterPro" id="IPR009000">
    <property type="entry name" value="Transl_B-barrel_sf"/>
</dbReference>
<dbReference type="InterPro" id="IPR000795">
    <property type="entry name" value="T_Tr_GTP-bd_dom"/>
</dbReference>
<organism evidence="6 7">
    <name type="scientific">Maricaulis maris (strain MCS10)</name>
    <name type="common">Caulobacter maris</name>
    <dbReference type="NCBI Taxonomy" id="394221"/>
    <lineage>
        <taxon>Bacteria</taxon>
        <taxon>Pseudomonadati</taxon>
        <taxon>Pseudomonadota</taxon>
        <taxon>Alphaproteobacteria</taxon>
        <taxon>Maricaulales</taxon>
        <taxon>Maricaulaceae</taxon>
        <taxon>Maricaulis</taxon>
    </lineage>
</organism>